<dbReference type="KEGG" id="plyc:GXP70_06680"/>
<accession>A0A6C0FRA4</accession>
<protein>
    <submittedName>
        <fullName evidence="1">DUF386 domain-containing protein</fullName>
    </submittedName>
</protein>
<dbReference type="PANTHER" id="PTHR34986">
    <property type="entry name" value="EVOLVED BETA-GALACTOSIDASE SUBUNIT BETA"/>
    <property type="match status" value="1"/>
</dbReference>
<dbReference type="EMBL" id="CP048209">
    <property type="protein sequence ID" value="QHT59666.1"/>
    <property type="molecule type" value="Genomic_DNA"/>
</dbReference>
<dbReference type="InterPro" id="IPR004375">
    <property type="entry name" value="NanQ/TabA/YiaL"/>
</dbReference>
<evidence type="ECO:0000313" key="2">
    <source>
        <dbReference type="Proteomes" id="UP000476064"/>
    </source>
</evidence>
<reference evidence="1 2" key="1">
    <citation type="submission" date="2020-01" db="EMBL/GenBank/DDBJ databases">
        <title>Paenibacillus sp. nov., isolated from tomato rhizosphere.</title>
        <authorList>
            <person name="Weon H.-Y."/>
            <person name="Lee S.A."/>
        </authorList>
    </citation>
    <scope>NUCLEOTIDE SEQUENCE [LARGE SCALE GENOMIC DNA]</scope>
    <source>
        <strain evidence="1 2">12200R-189</strain>
    </source>
</reference>
<dbReference type="AlphaFoldDB" id="A0A6C0FRA4"/>
<keyword evidence="2" id="KW-1185">Reference proteome</keyword>
<dbReference type="RefSeq" id="WP_162355732.1">
    <property type="nucleotide sequence ID" value="NZ_CP048209.1"/>
</dbReference>
<dbReference type="Gene3D" id="2.60.120.370">
    <property type="entry name" value="YhcH/YjgK/YiaL"/>
    <property type="match status" value="1"/>
</dbReference>
<name>A0A6C0FRA4_9BACL</name>
<dbReference type="SUPFAM" id="SSF51197">
    <property type="entry name" value="Clavaminate synthase-like"/>
    <property type="match status" value="1"/>
</dbReference>
<proteinExistence type="predicted"/>
<evidence type="ECO:0000313" key="1">
    <source>
        <dbReference type="EMBL" id="QHT59666.1"/>
    </source>
</evidence>
<dbReference type="GO" id="GO:0005829">
    <property type="term" value="C:cytosol"/>
    <property type="evidence" value="ECO:0007669"/>
    <property type="project" value="TreeGrafter"/>
</dbReference>
<dbReference type="InterPro" id="IPR037012">
    <property type="entry name" value="NanQ/TabA/YiaL_sf"/>
</dbReference>
<dbReference type="PANTHER" id="PTHR34986:SF1">
    <property type="entry name" value="PROTEIN YIAL"/>
    <property type="match status" value="1"/>
</dbReference>
<organism evidence="1 2">
    <name type="scientific">Paenibacillus lycopersici</name>
    <dbReference type="NCBI Taxonomy" id="2704462"/>
    <lineage>
        <taxon>Bacteria</taxon>
        <taxon>Bacillati</taxon>
        <taxon>Bacillota</taxon>
        <taxon>Bacilli</taxon>
        <taxon>Bacillales</taxon>
        <taxon>Paenibacillaceae</taxon>
        <taxon>Paenibacillus</taxon>
    </lineage>
</organism>
<gene>
    <name evidence="1" type="ORF">GXP70_06680</name>
</gene>
<sequence>MIIGNIGQLDADRAFLHPALVRALEELRSGACADPAANGRHDILGGEMYVIVSEVCGSPSEEKPFERHERYIDIHYVLAGSETIGWLPLAEGGAPYADELDASDYALYLPQGSEAYELPLRAGQYAVMFPHDLHRPGNTGGAIARKAVVKLHVDLFAVR</sequence>
<dbReference type="Proteomes" id="UP000476064">
    <property type="component" value="Chromosome"/>
</dbReference>
<dbReference type="NCBIfam" id="TIGR00022">
    <property type="entry name" value="YhcH/YjgK/YiaL family protein"/>
    <property type="match status" value="1"/>
</dbReference>
<dbReference type="Pfam" id="PF04074">
    <property type="entry name" value="DUF386"/>
    <property type="match status" value="1"/>
</dbReference>